<name>A0AAW1LES8_POPJA</name>
<protein>
    <submittedName>
        <fullName evidence="1">Uncharacterized protein</fullName>
    </submittedName>
</protein>
<organism evidence="1 2">
    <name type="scientific">Popillia japonica</name>
    <name type="common">Japanese beetle</name>
    <dbReference type="NCBI Taxonomy" id="7064"/>
    <lineage>
        <taxon>Eukaryota</taxon>
        <taxon>Metazoa</taxon>
        <taxon>Ecdysozoa</taxon>
        <taxon>Arthropoda</taxon>
        <taxon>Hexapoda</taxon>
        <taxon>Insecta</taxon>
        <taxon>Pterygota</taxon>
        <taxon>Neoptera</taxon>
        <taxon>Endopterygota</taxon>
        <taxon>Coleoptera</taxon>
        <taxon>Polyphaga</taxon>
        <taxon>Scarabaeiformia</taxon>
        <taxon>Scarabaeidae</taxon>
        <taxon>Rutelinae</taxon>
        <taxon>Popillia</taxon>
    </lineage>
</organism>
<accession>A0AAW1LES8</accession>
<keyword evidence="2" id="KW-1185">Reference proteome</keyword>
<comment type="caution">
    <text evidence="1">The sequence shown here is derived from an EMBL/GenBank/DDBJ whole genome shotgun (WGS) entry which is preliminary data.</text>
</comment>
<dbReference type="EMBL" id="JASPKY010000125">
    <property type="protein sequence ID" value="KAK9731888.1"/>
    <property type="molecule type" value="Genomic_DNA"/>
</dbReference>
<sequence>MVLVGRPIGRAILMPTFIAQPPWPSASLWMKYFGRPIGRAILMPTFIAQPPWPSASLWMKYYGRLFYWKANLTQTFPPPLRPSQGNGYSLSGKMVLFFIGRQT</sequence>
<gene>
    <name evidence="1" type="ORF">QE152_g13271</name>
</gene>
<dbReference type="Proteomes" id="UP001458880">
    <property type="component" value="Unassembled WGS sequence"/>
</dbReference>
<evidence type="ECO:0000313" key="2">
    <source>
        <dbReference type="Proteomes" id="UP001458880"/>
    </source>
</evidence>
<dbReference type="AlphaFoldDB" id="A0AAW1LES8"/>
<evidence type="ECO:0000313" key="1">
    <source>
        <dbReference type="EMBL" id="KAK9731888.1"/>
    </source>
</evidence>
<proteinExistence type="predicted"/>
<reference evidence="1 2" key="1">
    <citation type="journal article" date="2024" name="BMC Genomics">
        <title>De novo assembly and annotation of Popillia japonica's genome with initial clues to its potential as an invasive pest.</title>
        <authorList>
            <person name="Cucini C."/>
            <person name="Boschi S."/>
            <person name="Funari R."/>
            <person name="Cardaioli E."/>
            <person name="Iannotti N."/>
            <person name="Marturano G."/>
            <person name="Paoli F."/>
            <person name="Bruttini M."/>
            <person name="Carapelli A."/>
            <person name="Frati F."/>
            <person name="Nardi F."/>
        </authorList>
    </citation>
    <scope>NUCLEOTIDE SEQUENCE [LARGE SCALE GENOMIC DNA]</scope>
    <source>
        <strain evidence="1">DMR45628</strain>
    </source>
</reference>